<dbReference type="PROSITE" id="PS51755">
    <property type="entry name" value="OMPR_PHOB"/>
    <property type="match status" value="1"/>
</dbReference>
<protein>
    <submittedName>
        <fullName evidence="11">Response regulator</fullName>
    </submittedName>
</protein>
<dbReference type="RefSeq" id="WP_342823765.1">
    <property type="nucleotide sequence ID" value="NZ_CP046146.1"/>
</dbReference>
<keyword evidence="4 7" id="KW-0238">DNA-binding</keyword>
<dbReference type="PANTHER" id="PTHR48111">
    <property type="entry name" value="REGULATOR OF RPOS"/>
    <property type="match status" value="1"/>
</dbReference>
<evidence type="ECO:0000259" key="8">
    <source>
        <dbReference type="PROSITE" id="PS50110"/>
    </source>
</evidence>
<evidence type="ECO:0000313" key="13">
    <source>
        <dbReference type="Proteomes" id="UP001321249"/>
    </source>
</evidence>
<evidence type="ECO:0000313" key="10">
    <source>
        <dbReference type="EMBL" id="MDG0865500.1"/>
    </source>
</evidence>
<keyword evidence="3" id="KW-0805">Transcription regulation</keyword>
<dbReference type="GO" id="GO:0006355">
    <property type="term" value="P:regulation of DNA-templated transcription"/>
    <property type="evidence" value="ECO:0007669"/>
    <property type="project" value="InterPro"/>
</dbReference>
<dbReference type="Gene3D" id="3.40.50.2300">
    <property type="match status" value="1"/>
</dbReference>
<keyword evidence="2" id="KW-0902">Two-component regulatory system</keyword>
<evidence type="ECO:0000259" key="9">
    <source>
        <dbReference type="PROSITE" id="PS51755"/>
    </source>
</evidence>
<dbReference type="GO" id="GO:0005829">
    <property type="term" value="C:cytosol"/>
    <property type="evidence" value="ECO:0007669"/>
    <property type="project" value="TreeGrafter"/>
</dbReference>
<dbReference type="InterPro" id="IPR001867">
    <property type="entry name" value="OmpR/PhoB-type_DNA-bd"/>
</dbReference>
<dbReference type="Gene3D" id="6.10.250.690">
    <property type="match status" value="1"/>
</dbReference>
<dbReference type="CDD" id="cd17574">
    <property type="entry name" value="REC_OmpR"/>
    <property type="match status" value="1"/>
</dbReference>
<organism evidence="11 12">
    <name type="scientific">Candidatus Lucifugimonas marina</name>
    <dbReference type="NCBI Taxonomy" id="3038979"/>
    <lineage>
        <taxon>Bacteria</taxon>
        <taxon>Bacillati</taxon>
        <taxon>Chloroflexota</taxon>
        <taxon>Dehalococcoidia</taxon>
        <taxon>SAR202 cluster</taxon>
        <taxon>Candidatus Lucifugimonadales</taxon>
        <taxon>Candidatus Lucifugimonadaceae</taxon>
        <taxon>Candidatus Lucifugimonas</taxon>
    </lineage>
</organism>
<dbReference type="PANTHER" id="PTHR48111:SF1">
    <property type="entry name" value="TWO-COMPONENT RESPONSE REGULATOR ORR33"/>
    <property type="match status" value="1"/>
</dbReference>
<dbReference type="CDD" id="cd00383">
    <property type="entry name" value="trans_reg_C"/>
    <property type="match status" value="1"/>
</dbReference>
<dbReference type="GO" id="GO:0032993">
    <property type="term" value="C:protein-DNA complex"/>
    <property type="evidence" value="ECO:0007669"/>
    <property type="project" value="TreeGrafter"/>
</dbReference>
<dbReference type="InterPro" id="IPR036388">
    <property type="entry name" value="WH-like_DNA-bd_sf"/>
</dbReference>
<evidence type="ECO:0000313" key="11">
    <source>
        <dbReference type="EMBL" id="WFG39746.1"/>
    </source>
</evidence>
<name>A0AAJ5ZGU0_9CHLR</name>
<keyword evidence="12" id="KW-1185">Reference proteome</keyword>
<reference evidence="12" key="3">
    <citation type="submission" date="2023-06" db="EMBL/GenBank/DDBJ databases">
        <title>Pangenomics reveal diversification of enzyme families and niche specialization in globally abundant SAR202 bacteria.</title>
        <authorList>
            <person name="Saw J.H.W."/>
        </authorList>
    </citation>
    <scope>NUCLEOTIDE SEQUENCE [LARGE SCALE GENOMIC DNA]</scope>
    <source>
        <strain evidence="12">JH1073</strain>
    </source>
</reference>
<reference evidence="12 13" key="1">
    <citation type="submission" date="2019-11" db="EMBL/GenBank/DDBJ databases">
        <authorList>
            <person name="Cho J.-C."/>
        </authorList>
    </citation>
    <scope>NUCLEOTIDE SEQUENCE [LARGE SCALE GENOMIC DNA]</scope>
    <source>
        <strain evidence="11 12">JH1073</strain>
        <strain evidence="10 13">JH702</strain>
    </source>
</reference>
<reference evidence="11" key="2">
    <citation type="journal article" date="2023" name="Nat. Commun.">
        <title>Cultivation of marine bacteria of the SAR202 clade.</title>
        <authorList>
            <person name="Lim Y."/>
            <person name="Seo J.H."/>
            <person name="Giovannoni S.J."/>
            <person name="Kang I."/>
            <person name="Cho J.C."/>
        </authorList>
    </citation>
    <scope>NUCLEOTIDE SEQUENCE</scope>
    <source>
        <strain evidence="11">JH1073</strain>
    </source>
</reference>
<feature type="modified residue" description="4-aspartylphosphate" evidence="6">
    <location>
        <position position="60"/>
    </location>
</feature>
<dbReference type="Pfam" id="PF00072">
    <property type="entry name" value="Response_reg"/>
    <property type="match status" value="1"/>
</dbReference>
<dbReference type="SMART" id="SM00862">
    <property type="entry name" value="Trans_reg_C"/>
    <property type="match status" value="1"/>
</dbReference>
<dbReference type="Gene3D" id="1.10.10.10">
    <property type="entry name" value="Winged helix-like DNA-binding domain superfamily/Winged helix DNA-binding domain"/>
    <property type="match status" value="1"/>
</dbReference>
<dbReference type="Proteomes" id="UP001321249">
    <property type="component" value="Unassembled WGS sequence"/>
</dbReference>
<evidence type="ECO:0000256" key="6">
    <source>
        <dbReference type="PROSITE-ProRule" id="PRU00169"/>
    </source>
</evidence>
<dbReference type="InterPro" id="IPR001789">
    <property type="entry name" value="Sig_transdc_resp-reg_receiver"/>
</dbReference>
<sequence length="235" mass="26130">MHQSDRVISALIVDDDPGIQDMVSLAIELNWPKSTVYTAADGLTGLDLARAHTPDVVILDLGLPDIDGLEVCEKLRAESSIPIVMLTARDREIDIVKGLNAGADDYVTKPFSHLQFLARLQAVLRRTQGAAPDSSYTDSRLTVDFDRRSVSVDGETARLTPTEFSLLEYLLRNANRVVTHEELLRAGWGEEYTDATGYIKTHIRTLREKLKDDPTSETGIVNERGVGYRYVSEVE</sequence>
<keyword evidence="1 6" id="KW-0597">Phosphoprotein</keyword>
<dbReference type="InterPro" id="IPR011006">
    <property type="entry name" value="CheY-like_superfamily"/>
</dbReference>
<gene>
    <name evidence="10" type="ORF">GKO46_00230</name>
    <name evidence="11" type="ORF">GKO48_08990</name>
</gene>
<dbReference type="SMART" id="SM00448">
    <property type="entry name" value="REC"/>
    <property type="match status" value="1"/>
</dbReference>
<feature type="DNA-binding region" description="OmpR/PhoB-type" evidence="7">
    <location>
        <begin position="133"/>
        <end position="232"/>
    </location>
</feature>
<dbReference type="GO" id="GO:0000976">
    <property type="term" value="F:transcription cis-regulatory region binding"/>
    <property type="evidence" value="ECO:0007669"/>
    <property type="project" value="TreeGrafter"/>
</dbReference>
<evidence type="ECO:0000313" key="12">
    <source>
        <dbReference type="Proteomes" id="UP001219901"/>
    </source>
</evidence>
<dbReference type="EMBL" id="CP046147">
    <property type="protein sequence ID" value="WFG39746.1"/>
    <property type="molecule type" value="Genomic_DNA"/>
</dbReference>
<dbReference type="AlphaFoldDB" id="A0AAJ5ZGU0"/>
<proteinExistence type="predicted"/>
<dbReference type="PROSITE" id="PS50110">
    <property type="entry name" value="RESPONSE_REGULATORY"/>
    <property type="match status" value="1"/>
</dbReference>
<dbReference type="GO" id="GO:0000156">
    <property type="term" value="F:phosphorelay response regulator activity"/>
    <property type="evidence" value="ECO:0007669"/>
    <property type="project" value="TreeGrafter"/>
</dbReference>
<evidence type="ECO:0000256" key="3">
    <source>
        <dbReference type="ARBA" id="ARBA00023015"/>
    </source>
</evidence>
<evidence type="ECO:0000256" key="5">
    <source>
        <dbReference type="ARBA" id="ARBA00023163"/>
    </source>
</evidence>
<evidence type="ECO:0000256" key="7">
    <source>
        <dbReference type="PROSITE-ProRule" id="PRU01091"/>
    </source>
</evidence>
<dbReference type="Proteomes" id="UP001219901">
    <property type="component" value="Chromosome"/>
</dbReference>
<dbReference type="SUPFAM" id="SSF52172">
    <property type="entry name" value="CheY-like"/>
    <property type="match status" value="1"/>
</dbReference>
<dbReference type="InterPro" id="IPR039420">
    <property type="entry name" value="WalR-like"/>
</dbReference>
<evidence type="ECO:0000256" key="4">
    <source>
        <dbReference type="ARBA" id="ARBA00023125"/>
    </source>
</evidence>
<accession>A0AAJ5ZGU0</accession>
<feature type="domain" description="Response regulatory" evidence="8">
    <location>
        <begin position="9"/>
        <end position="124"/>
    </location>
</feature>
<keyword evidence="5" id="KW-0804">Transcription</keyword>
<dbReference type="EMBL" id="WMBE01000001">
    <property type="protein sequence ID" value="MDG0865500.1"/>
    <property type="molecule type" value="Genomic_DNA"/>
</dbReference>
<evidence type="ECO:0000256" key="1">
    <source>
        <dbReference type="ARBA" id="ARBA00022553"/>
    </source>
</evidence>
<evidence type="ECO:0000256" key="2">
    <source>
        <dbReference type="ARBA" id="ARBA00023012"/>
    </source>
</evidence>
<feature type="domain" description="OmpR/PhoB-type" evidence="9">
    <location>
        <begin position="133"/>
        <end position="232"/>
    </location>
</feature>
<dbReference type="Pfam" id="PF00486">
    <property type="entry name" value="Trans_reg_C"/>
    <property type="match status" value="1"/>
</dbReference>